<sequence length="54" mass="5760">MMLPRLPRDIKVTGDDRLSEPITLMSSHLMLLAAPDEALGGCDGGGGRRLALQL</sequence>
<name>A0A929WXJ5_9BACT</name>
<accession>A0A929WXJ5</accession>
<dbReference type="Proteomes" id="UP000704068">
    <property type="component" value="Unassembled WGS sequence"/>
</dbReference>
<dbReference type="EMBL" id="JABZGR010000009">
    <property type="protein sequence ID" value="MBF0970270.1"/>
    <property type="molecule type" value="Genomic_DNA"/>
</dbReference>
<gene>
    <name evidence="1" type="ORF">HXK21_04420</name>
</gene>
<evidence type="ECO:0000313" key="2">
    <source>
        <dbReference type="Proteomes" id="UP000704068"/>
    </source>
</evidence>
<protein>
    <submittedName>
        <fullName evidence="1">Uncharacterized protein</fullName>
    </submittedName>
</protein>
<dbReference type="RefSeq" id="WP_296088564.1">
    <property type="nucleotide sequence ID" value="NZ_CAUUHZ010000008.1"/>
</dbReference>
<evidence type="ECO:0000313" key="1">
    <source>
        <dbReference type="EMBL" id="MBF0970270.1"/>
    </source>
</evidence>
<organism evidence="1 2">
    <name type="scientific">Alloprevotella tannerae</name>
    <dbReference type="NCBI Taxonomy" id="76122"/>
    <lineage>
        <taxon>Bacteria</taxon>
        <taxon>Pseudomonadati</taxon>
        <taxon>Bacteroidota</taxon>
        <taxon>Bacteroidia</taxon>
        <taxon>Bacteroidales</taxon>
        <taxon>Prevotellaceae</taxon>
        <taxon>Alloprevotella</taxon>
    </lineage>
</organism>
<reference evidence="1" key="1">
    <citation type="submission" date="2020-04" db="EMBL/GenBank/DDBJ databases">
        <title>Deep metagenomics examines the oral microbiome during advanced dental caries in children, revealing novel taxa and co-occurrences with host molecules.</title>
        <authorList>
            <person name="Baker J.L."/>
            <person name="Morton J.T."/>
            <person name="Dinis M."/>
            <person name="Alvarez R."/>
            <person name="Tran N.C."/>
            <person name="Knight R."/>
            <person name="Edlund A."/>
        </authorList>
    </citation>
    <scope>NUCLEOTIDE SEQUENCE</scope>
    <source>
        <strain evidence="1">JCVI_34_bin.1</strain>
    </source>
</reference>
<comment type="caution">
    <text evidence="1">The sequence shown here is derived from an EMBL/GenBank/DDBJ whole genome shotgun (WGS) entry which is preliminary data.</text>
</comment>
<dbReference type="AlphaFoldDB" id="A0A929WXJ5"/>
<proteinExistence type="predicted"/>